<name>A0A518G4Q2_9BACT</name>
<dbReference type="InterPro" id="IPR036770">
    <property type="entry name" value="Ankyrin_rpt-contain_sf"/>
</dbReference>
<protein>
    <submittedName>
        <fullName evidence="1">Ankyrin repeats (3 copies)</fullName>
    </submittedName>
</protein>
<dbReference type="AlphaFoldDB" id="A0A518G4Q2"/>
<dbReference type="Proteomes" id="UP000318017">
    <property type="component" value="Chromosome"/>
</dbReference>
<dbReference type="SUPFAM" id="SSF48403">
    <property type="entry name" value="Ankyrin repeat"/>
    <property type="match status" value="1"/>
</dbReference>
<dbReference type="EMBL" id="CP036298">
    <property type="protein sequence ID" value="QDV23530.1"/>
    <property type="molecule type" value="Genomic_DNA"/>
</dbReference>
<evidence type="ECO:0000313" key="1">
    <source>
        <dbReference type="EMBL" id="QDV23530.1"/>
    </source>
</evidence>
<keyword evidence="2" id="KW-1185">Reference proteome</keyword>
<proteinExistence type="predicted"/>
<dbReference type="KEGG" id="ahel:Q31a_18310"/>
<dbReference type="SMART" id="SM00248">
    <property type="entry name" value="ANK"/>
    <property type="match status" value="3"/>
</dbReference>
<accession>A0A518G4Q2</accession>
<dbReference type="Gene3D" id="1.25.40.20">
    <property type="entry name" value="Ankyrin repeat-containing domain"/>
    <property type="match status" value="1"/>
</dbReference>
<organism evidence="1 2">
    <name type="scientific">Aureliella helgolandensis</name>
    <dbReference type="NCBI Taxonomy" id="2527968"/>
    <lineage>
        <taxon>Bacteria</taxon>
        <taxon>Pseudomonadati</taxon>
        <taxon>Planctomycetota</taxon>
        <taxon>Planctomycetia</taxon>
        <taxon>Pirellulales</taxon>
        <taxon>Pirellulaceae</taxon>
        <taxon>Aureliella</taxon>
    </lineage>
</organism>
<evidence type="ECO:0000313" key="2">
    <source>
        <dbReference type="Proteomes" id="UP000318017"/>
    </source>
</evidence>
<reference evidence="1 2" key="1">
    <citation type="submission" date="2019-02" db="EMBL/GenBank/DDBJ databases">
        <title>Deep-cultivation of Planctomycetes and their phenomic and genomic characterization uncovers novel biology.</title>
        <authorList>
            <person name="Wiegand S."/>
            <person name="Jogler M."/>
            <person name="Boedeker C."/>
            <person name="Pinto D."/>
            <person name="Vollmers J."/>
            <person name="Rivas-Marin E."/>
            <person name="Kohn T."/>
            <person name="Peeters S.H."/>
            <person name="Heuer A."/>
            <person name="Rast P."/>
            <person name="Oberbeckmann S."/>
            <person name="Bunk B."/>
            <person name="Jeske O."/>
            <person name="Meyerdierks A."/>
            <person name="Storesund J.E."/>
            <person name="Kallscheuer N."/>
            <person name="Luecker S."/>
            <person name="Lage O.M."/>
            <person name="Pohl T."/>
            <person name="Merkel B.J."/>
            <person name="Hornburger P."/>
            <person name="Mueller R.-W."/>
            <person name="Bruemmer F."/>
            <person name="Labrenz M."/>
            <person name="Spormann A.M."/>
            <person name="Op den Camp H."/>
            <person name="Overmann J."/>
            <person name="Amann R."/>
            <person name="Jetten M.S.M."/>
            <person name="Mascher T."/>
            <person name="Medema M.H."/>
            <person name="Devos D.P."/>
            <person name="Kaster A.-K."/>
            <person name="Ovreas L."/>
            <person name="Rohde M."/>
            <person name="Galperin M.Y."/>
            <person name="Jogler C."/>
        </authorList>
    </citation>
    <scope>NUCLEOTIDE SEQUENCE [LARGE SCALE GENOMIC DNA]</scope>
    <source>
        <strain evidence="1 2">Q31a</strain>
    </source>
</reference>
<dbReference type="InterPro" id="IPR002110">
    <property type="entry name" value="Ankyrin_rpt"/>
</dbReference>
<gene>
    <name evidence="1" type="ORF">Q31a_18310</name>
</gene>
<sequence>MLGGFVLSCFTASVSYVLLQMVFHLARPKIALTVSRPAVTMRAKSSWNPIDLFHDSATLELCAAISSRDYLELDRLLKQPRDLNQTGKSGITVLHWAYFENDLVAFTTLLKAGASPDIVFTENVETDFYGFFKDSTLPLDSAQHRGYGMPFFEASLPYIRTPNHLAPFLGRTILHAYIAYCSGASGPPVIEMMGKILETGVDPNIVDADGATAAGVALYLNMIDECIFLLEAGKNTPNAQATNAAVRELLITKLKGNQIAKNGRAITAELHALQAWLDANPPPTP</sequence>